<dbReference type="PANTHER" id="PTHR23111">
    <property type="entry name" value="ZINC FINGER PROTEIN"/>
    <property type="match status" value="1"/>
</dbReference>
<keyword evidence="8" id="KW-1185">Reference proteome</keyword>
<dbReference type="InterPro" id="IPR028193">
    <property type="entry name" value="TEX13A-D_N"/>
</dbReference>
<dbReference type="InterPro" id="IPR049534">
    <property type="entry name" value="TEX13A/C/D_Znf"/>
</dbReference>
<reference evidence="7" key="3">
    <citation type="submission" date="2025-09" db="UniProtKB">
        <authorList>
            <consortium name="Ensembl"/>
        </authorList>
    </citation>
    <scope>IDENTIFICATION</scope>
</reference>
<dbReference type="InterPro" id="IPR001876">
    <property type="entry name" value="Znf_RanBP2"/>
</dbReference>
<evidence type="ECO:0000256" key="1">
    <source>
        <dbReference type="ARBA" id="ARBA00008287"/>
    </source>
</evidence>
<dbReference type="Bgee" id="ENSPTRG00000046826">
    <property type="expression patterns" value="Expressed in testis"/>
</dbReference>
<keyword evidence="2" id="KW-0479">Metal-binding</keyword>
<evidence type="ECO:0000259" key="6">
    <source>
        <dbReference type="PROSITE" id="PS01358"/>
    </source>
</evidence>
<evidence type="ECO:0000256" key="5">
    <source>
        <dbReference type="SAM" id="MobiDB-lite"/>
    </source>
</evidence>
<dbReference type="PANTHER" id="PTHR23111:SF28">
    <property type="entry name" value="TESTIS-EXPRESSED PROTEIN 13D"/>
    <property type="match status" value="1"/>
</dbReference>
<feature type="compositionally biased region" description="Basic and acidic residues" evidence="5">
    <location>
        <begin position="637"/>
        <end position="647"/>
    </location>
</feature>
<proteinExistence type="inferred from homology"/>
<dbReference type="OMA" id="INFSWRT"/>
<dbReference type="Ensembl" id="ENSPTRT00000093236.1">
    <property type="protein sequence ID" value="ENSPTRP00000084264.1"/>
    <property type="gene ID" value="ENSPTRG00000046826.1"/>
</dbReference>
<organism evidence="7 8">
    <name type="scientific">Pan troglodytes</name>
    <name type="common">Chimpanzee</name>
    <dbReference type="NCBI Taxonomy" id="9598"/>
    <lineage>
        <taxon>Eukaryota</taxon>
        <taxon>Metazoa</taxon>
        <taxon>Chordata</taxon>
        <taxon>Craniata</taxon>
        <taxon>Vertebrata</taxon>
        <taxon>Euteleostomi</taxon>
        <taxon>Mammalia</taxon>
        <taxon>Eutheria</taxon>
        <taxon>Euarchontoglires</taxon>
        <taxon>Primates</taxon>
        <taxon>Haplorrhini</taxon>
        <taxon>Catarrhini</taxon>
        <taxon>Hominidae</taxon>
        <taxon>Pan</taxon>
    </lineage>
</organism>
<dbReference type="AlphaFoldDB" id="A0A2I3T4V2"/>
<evidence type="ECO:0000313" key="8">
    <source>
        <dbReference type="Proteomes" id="UP000002277"/>
    </source>
</evidence>
<feature type="compositionally biased region" description="Basic and acidic residues" evidence="5">
    <location>
        <begin position="620"/>
        <end position="630"/>
    </location>
</feature>
<dbReference type="Pfam" id="PF20864">
    <property type="entry name" value="Zn_ribbon_TEX13"/>
    <property type="match status" value="1"/>
</dbReference>
<dbReference type="EMBL" id="AACZ04057207">
    <property type="status" value="NOT_ANNOTATED_CDS"/>
    <property type="molecule type" value="Genomic_DNA"/>
</dbReference>
<feature type="domain" description="RanBP2-type" evidence="6">
    <location>
        <begin position="682"/>
        <end position="701"/>
    </location>
</feature>
<feature type="compositionally biased region" description="Basic and acidic residues" evidence="5">
    <location>
        <begin position="366"/>
        <end position="378"/>
    </location>
</feature>
<feature type="compositionally biased region" description="Basic residues" evidence="5">
    <location>
        <begin position="379"/>
        <end position="392"/>
    </location>
</feature>
<evidence type="ECO:0000313" key="7">
    <source>
        <dbReference type="Ensembl" id="ENSPTRP00000084264.1"/>
    </source>
</evidence>
<reference evidence="7" key="2">
    <citation type="submission" date="2025-08" db="UniProtKB">
        <authorList>
            <consortium name="Ensembl"/>
        </authorList>
    </citation>
    <scope>IDENTIFICATION</scope>
</reference>
<dbReference type="InterPro" id="IPR049367">
    <property type="entry name" value="TX13C/D_rpt"/>
</dbReference>
<protein>
    <submittedName>
        <fullName evidence="7">TEX13 family member D</fullName>
    </submittedName>
</protein>
<comment type="similarity">
    <text evidence="1">Belongs to the TEX13 family.</text>
</comment>
<evidence type="ECO:0000256" key="2">
    <source>
        <dbReference type="ARBA" id="ARBA00022723"/>
    </source>
</evidence>
<feature type="compositionally biased region" description="Basic and acidic residues" evidence="5">
    <location>
        <begin position="307"/>
        <end position="320"/>
    </location>
</feature>
<keyword evidence="4" id="KW-0862">Zinc</keyword>
<feature type="compositionally biased region" description="Basic and acidic residues" evidence="5">
    <location>
        <begin position="495"/>
        <end position="505"/>
    </location>
</feature>
<dbReference type="PROSITE" id="PS01358">
    <property type="entry name" value="ZF_RANBP2_1"/>
    <property type="match status" value="1"/>
</dbReference>
<evidence type="ECO:0000256" key="4">
    <source>
        <dbReference type="ARBA" id="ARBA00022833"/>
    </source>
</evidence>
<feature type="compositionally biased region" description="Polar residues" evidence="5">
    <location>
        <begin position="403"/>
        <end position="416"/>
    </location>
</feature>
<accession>A0A2I3T4V2</accession>
<dbReference type="GO" id="GO:0008270">
    <property type="term" value="F:zinc ion binding"/>
    <property type="evidence" value="ECO:0007669"/>
    <property type="project" value="UniProtKB-KW"/>
</dbReference>
<feature type="region of interest" description="Disordered" evidence="5">
    <location>
        <begin position="299"/>
        <end position="677"/>
    </location>
</feature>
<dbReference type="GeneTree" id="ENSGT00940000161768"/>
<sequence length="715" mass="78940">MAMNFGDHASGFRHNDVIRFINNEVLTDGSGLAFYVAFRSRPWNEVEDRLQAIVADSQVPRAIKRACTWSALALSVRVATRQREELLHHVQWLQRHAEEHQATSWALTSQLQQLRLEHEVAATQLHLAQAALQQALNERDGLYGRLLQIERFPQAAPLAHEIMSGPQAEQNGAAACPLATEQQSDMVAMGTHANAQMPTPTDVLYVPGPLSPWAQGMQPPLLVPHPFPHPPPFPMKFPSLPPLPPAVVMGAEAAAVPLQVPPTEIHPPCPWPAVGFQEEMAPLWYQRSYIQEEGSKILQGSFPLGDSRSHSQGEGSERSQRMPLPGDSGCHNPLSESPQGTAPLGSSGCHSQEEGTEGPQGMDPLGNRERQNQKEGPKRARRMHTLVFRRSHKSEGPEGPQGTVPQGDSRSYSQEGCSDRAQEMATLVFSRSCKPEEGPERPQDTPLGDSRSHIKEEGPEGPQRIVLQGDNRSYSQEGSPERAQGMATLVFSRSCKPEEGPERPQDTPLGDSRSHIKEEGPEGPQRILPPGRNRSYSQEGRSPERAQGMATLVFSRSCKPEEGPERPQDTPLGDSRSHIKEEGPEGPQRIVLQGDNRSYSQEGSPERAQGMATLVFSRSCKPEEGPERPQDTPLGDSRSHGVRESPKKWQPQRQKAKKPKVNKVSGSQQQEKPASFPVPMNWKCPWCKAINFSWRTACYKCKKACVPFESGGQTQ</sequence>
<dbReference type="Proteomes" id="UP000002277">
    <property type="component" value="Chromosome X"/>
</dbReference>
<dbReference type="Pfam" id="PF20868">
    <property type="entry name" value="TX13_rpt"/>
    <property type="match status" value="3"/>
</dbReference>
<feature type="compositionally biased region" description="Basic and acidic residues" evidence="5">
    <location>
        <begin position="433"/>
        <end position="443"/>
    </location>
</feature>
<name>A0A2I3T4V2_PANTR</name>
<dbReference type="InParanoid" id="A0A2I3T4V2"/>
<keyword evidence="3" id="KW-0863">Zinc-finger</keyword>
<feature type="compositionally biased region" description="Basic and acidic residues" evidence="5">
    <location>
        <begin position="558"/>
        <end position="568"/>
    </location>
</feature>
<evidence type="ECO:0000256" key="3">
    <source>
        <dbReference type="ARBA" id="ARBA00022771"/>
    </source>
</evidence>
<dbReference type="GO" id="GO:0003729">
    <property type="term" value="F:mRNA binding"/>
    <property type="evidence" value="ECO:0000318"/>
    <property type="project" value="GO_Central"/>
</dbReference>
<dbReference type="Pfam" id="PF15186">
    <property type="entry name" value="TEX13"/>
    <property type="match status" value="1"/>
</dbReference>
<reference evidence="7 8" key="1">
    <citation type="journal article" date="2005" name="Nature">
        <title>Initial sequence of the chimpanzee genome and comparison with the human genome.</title>
        <authorList>
            <consortium name="Chimpanzee sequencing and analysis consortium"/>
        </authorList>
    </citation>
    <scope>NUCLEOTIDE SEQUENCE [LARGE SCALE GENOMIC DNA]</scope>
</reference>
<gene>
    <name evidence="7" type="primary">TEX13D</name>
</gene>